<accession>A0A9I9DJG7</accession>
<evidence type="ECO:0000313" key="2">
    <source>
        <dbReference type="EnsemblPlants" id="MELO3C019350.2.1"/>
    </source>
</evidence>
<feature type="region of interest" description="Disordered" evidence="1">
    <location>
        <begin position="47"/>
        <end position="72"/>
    </location>
</feature>
<sequence>MTMQLYLYSLQDDNDGSTSLLHLQDGDGVAPHFLSLKDEDDGVALPPPLQKDDGVAPIRSGWGSSTSTSSII</sequence>
<name>A0A9I9DJG7_CUCME</name>
<reference evidence="2" key="1">
    <citation type="submission" date="2023-03" db="UniProtKB">
        <authorList>
            <consortium name="EnsemblPlants"/>
        </authorList>
    </citation>
    <scope>IDENTIFICATION</scope>
</reference>
<dbReference type="EnsemblPlants" id="MELO3C019350.2.1">
    <property type="protein sequence ID" value="MELO3C019350.2.1"/>
    <property type="gene ID" value="MELO3C019350.2"/>
</dbReference>
<dbReference type="AlphaFoldDB" id="A0A9I9DJG7"/>
<proteinExistence type="predicted"/>
<evidence type="ECO:0000256" key="1">
    <source>
        <dbReference type="SAM" id="MobiDB-lite"/>
    </source>
</evidence>
<organism evidence="2">
    <name type="scientific">Cucumis melo</name>
    <name type="common">Muskmelon</name>
    <dbReference type="NCBI Taxonomy" id="3656"/>
    <lineage>
        <taxon>Eukaryota</taxon>
        <taxon>Viridiplantae</taxon>
        <taxon>Streptophyta</taxon>
        <taxon>Embryophyta</taxon>
        <taxon>Tracheophyta</taxon>
        <taxon>Spermatophyta</taxon>
        <taxon>Magnoliopsida</taxon>
        <taxon>eudicotyledons</taxon>
        <taxon>Gunneridae</taxon>
        <taxon>Pentapetalae</taxon>
        <taxon>rosids</taxon>
        <taxon>fabids</taxon>
        <taxon>Cucurbitales</taxon>
        <taxon>Cucurbitaceae</taxon>
        <taxon>Benincaseae</taxon>
        <taxon>Cucumis</taxon>
    </lineage>
</organism>
<feature type="compositionally biased region" description="Low complexity" evidence="1">
    <location>
        <begin position="60"/>
        <end position="72"/>
    </location>
</feature>
<protein>
    <submittedName>
        <fullName evidence="2">Uncharacterized protein</fullName>
    </submittedName>
</protein>
<dbReference type="Gramene" id="MELO3C019350.2.1">
    <property type="protein sequence ID" value="MELO3C019350.2.1"/>
    <property type="gene ID" value="MELO3C019350.2"/>
</dbReference>